<keyword evidence="5 7" id="KW-1133">Transmembrane helix</keyword>
<evidence type="ECO:0000256" key="4">
    <source>
        <dbReference type="ARBA" id="ARBA00022692"/>
    </source>
</evidence>
<evidence type="ECO:0000256" key="3">
    <source>
        <dbReference type="ARBA" id="ARBA00022475"/>
    </source>
</evidence>
<evidence type="ECO:0000313" key="10">
    <source>
        <dbReference type="Proteomes" id="UP001344251"/>
    </source>
</evidence>
<evidence type="ECO:0000256" key="1">
    <source>
        <dbReference type="ARBA" id="ARBA00004651"/>
    </source>
</evidence>
<evidence type="ECO:0000313" key="9">
    <source>
        <dbReference type="EMBL" id="WSB70495.1"/>
    </source>
</evidence>
<feature type="transmembrane region" description="Helical" evidence="7">
    <location>
        <begin position="431"/>
        <end position="452"/>
    </location>
</feature>
<keyword evidence="4 7" id="KW-0812">Transmembrane</keyword>
<feature type="transmembrane region" description="Helical" evidence="7">
    <location>
        <begin position="117"/>
        <end position="138"/>
    </location>
</feature>
<sequence>MRTSVGTGFRRVTVVAPDSRVDVALPETIAVSDIYPEILRLTRQTQPADAPTGYYLFRTDGSALDSSRSLADQRVVDGEMLHLRPFAQSLPPAVYDDVSDAVASAVARDRRLWNDGMLRGVGLVGVGVLLALLGAVLWCADPVRHDMHSLPGVIAATAGLLVAAFAGVRARVYRDQPSAIALGLGALPVVWAAGSGIVGPDGGQGAGRLQFLLGCIAALVVSVALVALSPQGDAPFIAATFVAAAGTLAAFLAIVTEASADRAAAVCAPVAIGLMAFLPGLSTRLARLPVGYVTPRSLAEGEGGADAGGGGAHPADAGPLGPLETADIAAQARRGHELLLGLLGGCCAVVIAAAGVLGLSESVWGRLLALTAGLAALLRARLFRYTAQVACAIVAGFGALALLVLGMAVSPPPGALTEFLAGDRAQLDIRTVWLTLALAGGVALLTLIALTVPKRGLTPFWGRALDLADGLLLLTLLPLCLAVLDLYGRARSMTSG</sequence>
<feature type="domain" description="EccD-like transmembrane" evidence="8">
    <location>
        <begin position="119"/>
        <end position="493"/>
    </location>
</feature>
<dbReference type="Gene3D" id="3.10.20.90">
    <property type="entry name" value="Phosphatidylinositol 3-kinase Catalytic Subunit, Chain A, domain 1"/>
    <property type="match status" value="1"/>
</dbReference>
<comment type="subcellular location">
    <subcellularLocation>
        <location evidence="1">Cell membrane</location>
        <topology evidence="1">Multi-pass membrane protein</topology>
    </subcellularLocation>
</comment>
<protein>
    <submittedName>
        <fullName evidence="9">Type VII secretion integral membrane protein EccD</fullName>
    </submittedName>
</protein>
<feature type="transmembrane region" description="Helical" evidence="7">
    <location>
        <begin position="180"/>
        <end position="199"/>
    </location>
</feature>
<dbReference type="InterPro" id="IPR024962">
    <property type="entry name" value="YukD-like"/>
</dbReference>
<dbReference type="NCBIfam" id="TIGR03920">
    <property type="entry name" value="T7SS_EccD"/>
    <property type="match status" value="1"/>
</dbReference>
<feature type="transmembrane region" description="Helical" evidence="7">
    <location>
        <begin position="236"/>
        <end position="256"/>
    </location>
</feature>
<reference evidence="9 10" key="1">
    <citation type="submission" date="2022-10" db="EMBL/GenBank/DDBJ databases">
        <title>The complete genomes of actinobacterial strains from the NBC collection.</title>
        <authorList>
            <person name="Joergensen T.S."/>
            <person name="Alvarez Arevalo M."/>
            <person name="Sterndorff E.B."/>
            <person name="Faurdal D."/>
            <person name="Vuksanovic O."/>
            <person name="Mourched A.-S."/>
            <person name="Charusanti P."/>
            <person name="Shaw S."/>
            <person name="Blin K."/>
            <person name="Weber T."/>
        </authorList>
    </citation>
    <scope>NUCLEOTIDE SEQUENCE [LARGE SCALE GENOMIC DNA]</scope>
    <source>
        <strain evidence="9 10">NBC 01774</strain>
    </source>
</reference>
<feature type="transmembrane region" description="Helical" evidence="7">
    <location>
        <begin position="150"/>
        <end position="168"/>
    </location>
</feature>
<dbReference type="InterPro" id="IPR044049">
    <property type="entry name" value="EccD_transm"/>
</dbReference>
<organism evidence="9 10">
    <name type="scientific">Streptomyces decoyicus</name>
    <dbReference type="NCBI Taxonomy" id="249567"/>
    <lineage>
        <taxon>Bacteria</taxon>
        <taxon>Bacillati</taxon>
        <taxon>Actinomycetota</taxon>
        <taxon>Actinomycetes</taxon>
        <taxon>Kitasatosporales</taxon>
        <taxon>Streptomycetaceae</taxon>
        <taxon>Streptomyces</taxon>
    </lineage>
</organism>
<dbReference type="InterPro" id="IPR006707">
    <property type="entry name" value="T7SS_EccD"/>
</dbReference>
<dbReference type="Pfam" id="PF19053">
    <property type="entry name" value="EccD"/>
    <property type="match status" value="1"/>
</dbReference>
<keyword evidence="3" id="KW-1003">Cell membrane</keyword>
<proteinExistence type="inferred from homology"/>
<dbReference type="Proteomes" id="UP001344251">
    <property type="component" value="Chromosome"/>
</dbReference>
<feature type="transmembrane region" description="Helical" evidence="7">
    <location>
        <begin position="363"/>
        <end position="382"/>
    </location>
</feature>
<feature type="transmembrane region" description="Helical" evidence="7">
    <location>
        <begin position="464"/>
        <end position="484"/>
    </location>
</feature>
<evidence type="ECO:0000256" key="6">
    <source>
        <dbReference type="ARBA" id="ARBA00023136"/>
    </source>
</evidence>
<dbReference type="PIRSF" id="PIRSF017804">
    <property type="entry name" value="Secretion_EccD1"/>
    <property type="match status" value="1"/>
</dbReference>
<dbReference type="Pfam" id="PF08817">
    <property type="entry name" value="YukD"/>
    <property type="match status" value="1"/>
</dbReference>
<feature type="transmembrane region" description="Helical" evidence="7">
    <location>
        <begin position="262"/>
        <end position="281"/>
    </location>
</feature>
<name>A0ABZ1FKM7_9ACTN</name>
<evidence type="ECO:0000259" key="8">
    <source>
        <dbReference type="Pfam" id="PF19053"/>
    </source>
</evidence>
<feature type="transmembrane region" description="Helical" evidence="7">
    <location>
        <begin position="389"/>
        <end position="411"/>
    </location>
</feature>
<comment type="similarity">
    <text evidence="2">Belongs to the EccD/Snm4 family.</text>
</comment>
<dbReference type="EMBL" id="CP109106">
    <property type="protein sequence ID" value="WSB70495.1"/>
    <property type="molecule type" value="Genomic_DNA"/>
</dbReference>
<feature type="transmembrane region" description="Helical" evidence="7">
    <location>
        <begin position="211"/>
        <end position="229"/>
    </location>
</feature>
<evidence type="ECO:0000256" key="5">
    <source>
        <dbReference type="ARBA" id="ARBA00022989"/>
    </source>
</evidence>
<gene>
    <name evidence="9" type="primary">eccD</name>
    <name evidence="9" type="ORF">OG863_22490</name>
</gene>
<evidence type="ECO:0000256" key="2">
    <source>
        <dbReference type="ARBA" id="ARBA00006162"/>
    </source>
</evidence>
<keyword evidence="10" id="KW-1185">Reference proteome</keyword>
<feature type="transmembrane region" description="Helical" evidence="7">
    <location>
        <begin position="338"/>
        <end position="357"/>
    </location>
</feature>
<accession>A0ABZ1FKM7</accession>
<evidence type="ECO:0000256" key="7">
    <source>
        <dbReference type="SAM" id="Phobius"/>
    </source>
</evidence>
<keyword evidence="6 7" id="KW-0472">Membrane</keyword>